<comment type="catalytic activity">
    <reaction evidence="18 20">
        <text>N-acetyl-alpha-D-glucosamine 1-phosphate + UTP + H(+) = UDP-N-acetyl-alpha-D-glucosamine + diphosphate</text>
        <dbReference type="Rhea" id="RHEA:13509"/>
        <dbReference type="ChEBI" id="CHEBI:15378"/>
        <dbReference type="ChEBI" id="CHEBI:33019"/>
        <dbReference type="ChEBI" id="CHEBI:46398"/>
        <dbReference type="ChEBI" id="CHEBI:57705"/>
        <dbReference type="ChEBI" id="CHEBI:57776"/>
        <dbReference type="EC" id="2.7.7.23"/>
    </reaction>
</comment>
<feature type="region of interest" description="Pyrophosphorylase" evidence="20">
    <location>
        <begin position="1"/>
        <end position="236"/>
    </location>
</feature>
<evidence type="ECO:0000256" key="14">
    <source>
        <dbReference type="ARBA" id="ARBA00023268"/>
    </source>
</evidence>
<feature type="compositionally biased region" description="Low complexity" evidence="21">
    <location>
        <begin position="462"/>
        <end position="472"/>
    </location>
</feature>
<feature type="binding site" evidence="20">
    <location>
        <position position="339"/>
    </location>
    <ligand>
        <name>UDP-N-acetyl-alpha-D-glucosamine</name>
        <dbReference type="ChEBI" id="CHEBI:57705"/>
    </ligand>
</feature>
<feature type="binding site" evidence="20">
    <location>
        <position position="161"/>
    </location>
    <ligand>
        <name>UDP-N-acetyl-alpha-D-glucosamine</name>
        <dbReference type="ChEBI" id="CHEBI:57705"/>
    </ligand>
</feature>
<dbReference type="InterPro" id="IPR005835">
    <property type="entry name" value="NTP_transferase_dom"/>
</dbReference>
<dbReference type="Gene3D" id="2.160.10.10">
    <property type="entry name" value="Hexapeptide repeat proteins"/>
    <property type="match status" value="1"/>
</dbReference>
<keyword evidence="10 20" id="KW-0677">Repeat</keyword>
<dbReference type="CDD" id="cd02540">
    <property type="entry name" value="GT2_GlmU_N_bac"/>
    <property type="match status" value="1"/>
</dbReference>
<dbReference type="Pfam" id="PF00132">
    <property type="entry name" value="Hexapep"/>
    <property type="match status" value="1"/>
</dbReference>
<evidence type="ECO:0000256" key="2">
    <source>
        <dbReference type="ARBA" id="ARBA00005166"/>
    </source>
</evidence>
<reference evidence="24" key="1">
    <citation type="journal article" date="2019" name="Int. J. Syst. Evol. Microbiol.">
        <title>The Global Catalogue of Microorganisms (GCM) 10K type strain sequencing project: providing services to taxonomists for standard genome sequencing and annotation.</title>
        <authorList>
            <consortium name="The Broad Institute Genomics Platform"/>
            <consortium name="The Broad Institute Genome Sequencing Center for Infectious Disease"/>
            <person name="Wu L."/>
            <person name="Ma J."/>
        </authorList>
    </citation>
    <scope>NUCLEOTIDE SEQUENCE [LARGE SCALE GENOMIC DNA]</scope>
    <source>
        <strain evidence="24">CGMCC 4.7132</strain>
    </source>
</reference>
<comment type="caution">
    <text evidence="20">Lacks conserved residue(s) required for the propagation of feature annotation.</text>
</comment>
<comment type="caution">
    <text evidence="23">The sequence shown here is derived from an EMBL/GenBank/DDBJ whole genome shotgun (WGS) entry which is preliminary data.</text>
</comment>
<evidence type="ECO:0000256" key="4">
    <source>
        <dbReference type="ARBA" id="ARBA00007707"/>
    </source>
</evidence>
<dbReference type="HAMAP" id="MF_01631">
    <property type="entry name" value="GlmU"/>
    <property type="match status" value="1"/>
</dbReference>
<dbReference type="InterPro" id="IPR038009">
    <property type="entry name" value="GlmU_C_LbH"/>
</dbReference>
<feature type="binding site" evidence="20">
    <location>
        <position position="234"/>
    </location>
    <ligand>
        <name>UDP-N-acetyl-alpha-D-glucosamine</name>
        <dbReference type="ChEBI" id="CHEBI:57705"/>
    </ligand>
</feature>
<dbReference type="EC" id="2.3.1.157" evidence="20"/>
<dbReference type="Pfam" id="PF00483">
    <property type="entry name" value="NTP_transferase"/>
    <property type="match status" value="1"/>
</dbReference>
<dbReference type="EC" id="2.7.7.23" evidence="20"/>
<evidence type="ECO:0000256" key="11">
    <source>
        <dbReference type="ARBA" id="ARBA00022842"/>
    </source>
</evidence>
<evidence type="ECO:0000256" key="1">
    <source>
        <dbReference type="ARBA" id="ARBA00004496"/>
    </source>
</evidence>
<feature type="binding site" evidence="20">
    <location>
        <position position="386"/>
    </location>
    <ligand>
        <name>acetyl-CoA</name>
        <dbReference type="ChEBI" id="CHEBI:57288"/>
    </ligand>
</feature>
<evidence type="ECO:0000256" key="8">
    <source>
        <dbReference type="ARBA" id="ARBA00022695"/>
    </source>
</evidence>
<feature type="region of interest" description="N-acetyltransferase" evidence="20">
    <location>
        <begin position="258"/>
        <end position="545"/>
    </location>
</feature>
<keyword evidence="24" id="KW-1185">Reference proteome</keyword>
<comment type="pathway">
    <text evidence="2 20">Nucleotide-sugar biosynthesis; UDP-N-acetyl-alpha-D-glucosamine biosynthesis; N-acetyl-alpha-D-glucosamine 1-phosphate from alpha-D-glucosamine 6-phosphate (route II): step 2/2.</text>
</comment>
<dbReference type="Proteomes" id="UP001596004">
    <property type="component" value="Unassembled WGS sequence"/>
</dbReference>
<evidence type="ECO:0000256" key="6">
    <source>
        <dbReference type="ARBA" id="ARBA00022490"/>
    </source>
</evidence>
<feature type="binding site" evidence="20">
    <location>
        <begin position="392"/>
        <end position="393"/>
    </location>
    <ligand>
        <name>acetyl-CoA</name>
        <dbReference type="ChEBI" id="CHEBI:57288"/>
    </ligand>
</feature>
<dbReference type="PANTHER" id="PTHR43584:SF3">
    <property type="entry name" value="BIFUNCTIONAL PROTEIN GLMU"/>
    <property type="match status" value="1"/>
</dbReference>
<evidence type="ECO:0000256" key="18">
    <source>
        <dbReference type="ARBA" id="ARBA00048493"/>
    </source>
</evidence>
<evidence type="ECO:0000256" key="16">
    <source>
        <dbReference type="ARBA" id="ARBA00023316"/>
    </source>
</evidence>
<dbReference type="CDD" id="cd03353">
    <property type="entry name" value="LbH_GlmU_C"/>
    <property type="match status" value="1"/>
</dbReference>
<evidence type="ECO:0000256" key="9">
    <source>
        <dbReference type="ARBA" id="ARBA00022723"/>
    </source>
</evidence>
<feature type="binding site" evidence="20">
    <location>
        <position position="357"/>
    </location>
    <ligand>
        <name>UDP-N-acetyl-alpha-D-glucosamine</name>
        <dbReference type="ChEBI" id="CHEBI:57705"/>
    </ligand>
</feature>
<feature type="binding site" evidence="20">
    <location>
        <position position="234"/>
    </location>
    <ligand>
        <name>Mg(2+)</name>
        <dbReference type="ChEBI" id="CHEBI:18420"/>
    </ligand>
</feature>
<feature type="domain" description="Nucleotidyl transferase" evidence="22">
    <location>
        <begin position="9"/>
        <end position="272"/>
    </location>
</feature>
<dbReference type="InterPro" id="IPR005882">
    <property type="entry name" value="Bifunctional_GlmU"/>
</dbReference>
<dbReference type="InterPro" id="IPR029044">
    <property type="entry name" value="Nucleotide-diphossugar_trans"/>
</dbReference>
<feature type="region of interest" description="Disordered" evidence="21">
    <location>
        <begin position="460"/>
        <end position="545"/>
    </location>
</feature>
<evidence type="ECO:0000256" key="7">
    <source>
        <dbReference type="ARBA" id="ARBA00022679"/>
    </source>
</evidence>
<sequence length="545" mass="56183">MSVPRPAAVIVLAAGEGTRMKSTKPKVLHELCGRALVDHMLEAARGLSPERLIVVIGHARELVEAHLAATGPDAHPVVQTEQNGTGHAVRTVLEAVGTINGTVLVTYGDTPLLRTETLAELLATHAAESNAVTVLTAEVPDPSGYGRIVRDASGAVLAIVEHKDATPEQRVINEMNSGVYAFDGLLLADAVKRVSTANAQGEEYLTDVLSILREDGHRVGAYIAADHVEVEGVNDRVQLAFARGVLNTRVLHAHMRAGVTVVDPATTWIDVGVTIEPDVVVHPATQLHGGTSIASGAEVGPGTTLTDTVVGAGAVVRNAVCEGAEIGPGASVGPFSYLRPGTVLGPKAKAGSYVELKNARVGAGSKVPHLSYVGDATIGEGSNIGAATVFLNYDGVQKHHTTVGDHVRVGGDNMLVAPVTIGDGAYTAAGSVITSDVPPGAMAVGRARQRNIEGWVVRRRAGTASAEAATRATGEHGEQDGQSAHDGHDGHDGQGAYDGHDGRRDGRGDETGGQDAQSGRAENGGLGTPSQRAEGSERAEPAGER</sequence>
<keyword evidence="15 20" id="KW-0012">Acyltransferase</keyword>
<dbReference type="EMBL" id="JBHSFP010000021">
    <property type="protein sequence ID" value="MFC4534217.1"/>
    <property type="molecule type" value="Genomic_DNA"/>
</dbReference>
<evidence type="ECO:0000313" key="24">
    <source>
        <dbReference type="Proteomes" id="UP001596004"/>
    </source>
</evidence>
<keyword evidence="7 20" id="KW-0808">Transferase</keyword>
<keyword evidence="9 20" id="KW-0479">Metal-binding</keyword>
<dbReference type="SUPFAM" id="SSF51161">
    <property type="entry name" value="Trimeric LpxA-like enzymes"/>
    <property type="match status" value="1"/>
</dbReference>
<comment type="catalytic activity">
    <reaction evidence="17 20">
        <text>alpha-D-glucosamine 1-phosphate + acetyl-CoA = N-acetyl-alpha-D-glucosamine 1-phosphate + CoA + H(+)</text>
        <dbReference type="Rhea" id="RHEA:13725"/>
        <dbReference type="ChEBI" id="CHEBI:15378"/>
        <dbReference type="ChEBI" id="CHEBI:57287"/>
        <dbReference type="ChEBI" id="CHEBI:57288"/>
        <dbReference type="ChEBI" id="CHEBI:57776"/>
        <dbReference type="ChEBI" id="CHEBI:58516"/>
        <dbReference type="EC" id="2.3.1.157"/>
    </reaction>
</comment>
<dbReference type="NCBIfam" id="NF010932">
    <property type="entry name" value="PRK14352.1"/>
    <property type="match status" value="1"/>
</dbReference>
<feature type="binding site" evidence="20">
    <location>
        <position position="146"/>
    </location>
    <ligand>
        <name>UDP-N-acetyl-alpha-D-glucosamine</name>
        <dbReference type="ChEBI" id="CHEBI:57705"/>
    </ligand>
</feature>
<organism evidence="23 24">
    <name type="scientific">Sphaerisporangium dianthi</name>
    <dbReference type="NCBI Taxonomy" id="1436120"/>
    <lineage>
        <taxon>Bacteria</taxon>
        <taxon>Bacillati</taxon>
        <taxon>Actinomycetota</taxon>
        <taxon>Actinomycetes</taxon>
        <taxon>Streptosporangiales</taxon>
        <taxon>Streptosporangiaceae</taxon>
        <taxon>Sphaerisporangium</taxon>
    </lineage>
</organism>
<keyword evidence="16 20" id="KW-0961">Cell wall biogenesis/degradation</keyword>
<keyword evidence="8 20" id="KW-0548">Nucleotidyltransferase</keyword>
<keyword evidence="6 20" id="KW-0963">Cytoplasm</keyword>
<feature type="binding site" evidence="20">
    <location>
        <begin position="84"/>
        <end position="85"/>
    </location>
    <ligand>
        <name>UDP-N-acetyl-alpha-D-glucosamine</name>
        <dbReference type="ChEBI" id="CHEBI:57705"/>
    </ligand>
</feature>
<gene>
    <name evidence="20 23" type="primary">glmU</name>
    <name evidence="23" type="ORF">ACFO60_25955</name>
</gene>
<accession>A0ABV9CMY8</accession>
<keyword evidence="13 20" id="KW-0573">Peptidoglycan synthesis</keyword>
<feature type="binding site" evidence="20">
    <location>
        <position position="26"/>
    </location>
    <ligand>
        <name>UDP-N-acetyl-alpha-D-glucosamine</name>
        <dbReference type="ChEBI" id="CHEBI:57705"/>
    </ligand>
</feature>
<evidence type="ECO:0000256" key="3">
    <source>
        <dbReference type="ARBA" id="ARBA00005208"/>
    </source>
</evidence>
<evidence type="ECO:0000259" key="22">
    <source>
        <dbReference type="Pfam" id="PF00483"/>
    </source>
</evidence>
<feature type="binding site" evidence="20">
    <location>
        <begin position="107"/>
        <end position="109"/>
    </location>
    <ligand>
        <name>UDP-N-acetyl-alpha-D-glucosamine</name>
        <dbReference type="ChEBI" id="CHEBI:57705"/>
    </ligand>
</feature>
<feature type="binding site" evidence="20">
    <location>
        <position position="176"/>
    </location>
    <ligand>
        <name>UDP-N-acetyl-alpha-D-glucosamine</name>
        <dbReference type="ChEBI" id="CHEBI:57705"/>
    </ligand>
</feature>
<feature type="active site" description="Proton acceptor" evidence="20">
    <location>
        <position position="369"/>
    </location>
</feature>
<dbReference type="PANTHER" id="PTHR43584">
    <property type="entry name" value="NUCLEOTIDYL TRANSFERASE"/>
    <property type="match status" value="1"/>
</dbReference>
<feature type="compositionally biased region" description="Basic and acidic residues" evidence="21">
    <location>
        <begin position="473"/>
        <end position="510"/>
    </location>
</feature>
<dbReference type="NCBIfam" id="TIGR01173">
    <property type="entry name" value="glmU"/>
    <property type="match status" value="1"/>
</dbReference>
<evidence type="ECO:0000256" key="10">
    <source>
        <dbReference type="ARBA" id="ARBA00022737"/>
    </source>
</evidence>
<evidence type="ECO:0000256" key="17">
    <source>
        <dbReference type="ARBA" id="ARBA00048247"/>
    </source>
</evidence>
<comment type="cofactor">
    <cofactor evidence="20">
        <name>Mg(2+)</name>
        <dbReference type="ChEBI" id="CHEBI:18420"/>
    </cofactor>
    <text evidence="20">Binds 1 Mg(2+) ion per subunit.</text>
</comment>
<evidence type="ECO:0000313" key="23">
    <source>
        <dbReference type="EMBL" id="MFC4534217.1"/>
    </source>
</evidence>
<keyword evidence="12 20" id="KW-0133">Cell shape</keyword>
<comment type="similarity">
    <text evidence="5 20">In the N-terminal section; belongs to the N-acetylglucosamine-1-phosphate uridyltransferase family.</text>
</comment>
<dbReference type="SUPFAM" id="SSF53448">
    <property type="entry name" value="Nucleotide-diphospho-sugar transferases"/>
    <property type="match status" value="1"/>
</dbReference>
<proteinExistence type="inferred from homology"/>
<feature type="binding site" evidence="20">
    <location>
        <position position="429"/>
    </location>
    <ligand>
        <name>acetyl-CoA</name>
        <dbReference type="ChEBI" id="CHEBI:57288"/>
    </ligand>
</feature>
<evidence type="ECO:0000256" key="13">
    <source>
        <dbReference type="ARBA" id="ARBA00022984"/>
    </source>
</evidence>
<feature type="compositionally biased region" description="Basic and acidic residues" evidence="21">
    <location>
        <begin position="534"/>
        <end position="545"/>
    </location>
</feature>
<comment type="function">
    <text evidence="19 20">Catalyzes the last two sequential reactions in the de novo biosynthetic pathway for UDP-N-acetylglucosamine (UDP-GlcNAc). The C-terminal domain catalyzes the transfer of acetyl group from acetyl coenzyme A to glucosamine-1-phosphate (GlcN-1-P) to produce N-acetylglucosamine-1-phosphate (GlcNAc-1-P), which is converted into UDP-GlcNAc by the transfer of uridine 5-monophosphate (from uridine 5-triphosphate), a reaction catalyzed by the N-terminal domain.</text>
</comment>
<evidence type="ECO:0000256" key="15">
    <source>
        <dbReference type="ARBA" id="ARBA00023315"/>
    </source>
</evidence>
<comment type="pathway">
    <text evidence="3 20">Nucleotide-sugar biosynthesis; UDP-N-acetyl-alpha-D-glucosamine biosynthesis; UDP-N-acetyl-alpha-D-glucosamine from N-acetyl-alpha-D-glucosamine 1-phosphate: step 1/1.</text>
</comment>
<dbReference type="InterPro" id="IPR011004">
    <property type="entry name" value="Trimer_LpxA-like_sf"/>
</dbReference>
<evidence type="ECO:0000256" key="12">
    <source>
        <dbReference type="ARBA" id="ARBA00022960"/>
    </source>
</evidence>
<feature type="binding site" evidence="20">
    <location>
        <begin position="12"/>
        <end position="15"/>
    </location>
    <ligand>
        <name>UDP-N-acetyl-alpha-D-glucosamine</name>
        <dbReference type="ChEBI" id="CHEBI:57705"/>
    </ligand>
</feature>
<comment type="pathway">
    <text evidence="20">Bacterial outer membrane biogenesis; LPS lipid A biosynthesis.</text>
</comment>
<name>A0ABV9CMY8_9ACTN</name>
<feature type="binding site" evidence="20">
    <location>
        <position position="372"/>
    </location>
    <ligand>
        <name>UDP-N-acetyl-alpha-D-glucosamine</name>
        <dbReference type="ChEBI" id="CHEBI:57705"/>
    </ligand>
</feature>
<evidence type="ECO:0000256" key="20">
    <source>
        <dbReference type="HAMAP-Rule" id="MF_01631"/>
    </source>
</evidence>
<feature type="binding site" evidence="20">
    <location>
        <position position="79"/>
    </location>
    <ligand>
        <name>UDP-N-acetyl-alpha-D-glucosamine</name>
        <dbReference type="ChEBI" id="CHEBI:57705"/>
    </ligand>
</feature>
<dbReference type="RefSeq" id="WP_380844435.1">
    <property type="nucleotide sequence ID" value="NZ_JBHSFP010000021.1"/>
</dbReference>
<dbReference type="GO" id="GO:0003977">
    <property type="term" value="F:UDP-N-acetylglucosamine diphosphorylase activity"/>
    <property type="evidence" value="ECO:0007669"/>
    <property type="project" value="UniProtKB-EC"/>
</dbReference>
<dbReference type="InterPro" id="IPR050065">
    <property type="entry name" value="GlmU-like"/>
</dbReference>
<comment type="subcellular location">
    <subcellularLocation>
        <location evidence="1 20">Cytoplasm</location>
    </subcellularLocation>
</comment>
<evidence type="ECO:0000256" key="21">
    <source>
        <dbReference type="SAM" id="MobiDB-lite"/>
    </source>
</evidence>
<comment type="similarity">
    <text evidence="4 20">In the C-terminal section; belongs to the transferase hexapeptide repeat family.</text>
</comment>
<comment type="subunit">
    <text evidence="20">Homotrimer.</text>
</comment>
<keyword evidence="11 20" id="KW-0460">Magnesium</keyword>
<feature type="region of interest" description="Linker" evidence="20">
    <location>
        <begin position="237"/>
        <end position="257"/>
    </location>
</feature>
<feature type="binding site" evidence="20">
    <location>
        <position position="383"/>
    </location>
    <ligand>
        <name>UDP-N-acetyl-alpha-D-glucosamine</name>
        <dbReference type="ChEBI" id="CHEBI:57705"/>
    </ligand>
</feature>
<evidence type="ECO:0000256" key="19">
    <source>
        <dbReference type="ARBA" id="ARBA00049628"/>
    </source>
</evidence>
<dbReference type="Gene3D" id="3.90.550.10">
    <property type="entry name" value="Spore Coat Polysaccharide Biosynthesis Protein SpsA, Chain A"/>
    <property type="match status" value="1"/>
</dbReference>
<keyword evidence="14 20" id="KW-0511">Multifunctional enzyme</keyword>
<feature type="binding site" evidence="20">
    <location>
        <position position="109"/>
    </location>
    <ligand>
        <name>Mg(2+)</name>
        <dbReference type="ChEBI" id="CHEBI:18420"/>
    </ligand>
</feature>
<evidence type="ECO:0000256" key="5">
    <source>
        <dbReference type="ARBA" id="ARBA00007947"/>
    </source>
</evidence>
<protein>
    <recommendedName>
        <fullName evidence="20">Bifunctional protein GlmU</fullName>
    </recommendedName>
    <domain>
        <recommendedName>
            <fullName evidence="20">UDP-N-acetylglucosamine pyrophosphorylase</fullName>
            <ecNumber evidence="20">2.7.7.23</ecNumber>
        </recommendedName>
        <alternativeName>
            <fullName evidence="20">N-acetylglucosamine-1-phosphate uridyltransferase</fullName>
        </alternativeName>
    </domain>
    <domain>
        <recommendedName>
            <fullName evidence="20">Glucosamine-1-phosphate N-acetyltransferase</fullName>
            <ecNumber evidence="20">2.3.1.157</ecNumber>
        </recommendedName>
    </domain>
</protein>
<feature type="binding site" evidence="20">
    <location>
        <position position="446"/>
    </location>
    <ligand>
        <name>acetyl-CoA</name>
        <dbReference type="ChEBI" id="CHEBI:57288"/>
    </ligand>
</feature>
<dbReference type="InterPro" id="IPR001451">
    <property type="entry name" value="Hexapep"/>
</dbReference>